<organism evidence="1 2">
    <name type="scientific">Nocardia aurantia</name>
    <dbReference type="NCBI Taxonomy" id="2585199"/>
    <lineage>
        <taxon>Bacteria</taxon>
        <taxon>Bacillati</taxon>
        <taxon>Actinomycetota</taxon>
        <taxon>Actinomycetes</taxon>
        <taxon>Mycobacteriales</taxon>
        <taxon>Nocardiaceae</taxon>
        <taxon>Nocardia</taxon>
    </lineage>
</organism>
<dbReference type="EMBL" id="WEGI01000004">
    <property type="protein sequence ID" value="MQY26612.1"/>
    <property type="molecule type" value="Genomic_DNA"/>
</dbReference>
<accession>A0A7K0DMQ6</accession>
<name>A0A7K0DMQ6_9NOCA</name>
<dbReference type="Proteomes" id="UP000431401">
    <property type="component" value="Unassembled WGS sequence"/>
</dbReference>
<sequence>MSRIFGAKELPPQLRSDLNAEGIVVFAPISGSLARRNYRTALHYSSASWTNIDGGTIALSRRRLVIWGNGEALVEVPLGHPALTLDLRGPEQMLVEVDLGAACPTGTGWMTLLLRTLHGPRIAQVYGDAGHHRPAFR</sequence>
<comment type="caution">
    <text evidence="1">The sequence shown here is derived from an EMBL/GenBank/DDBJ whole genome shotgun (WGS) entry which is preliminary data.</text>
</comment>
<protein>
    <submittedName>
        <fullName evidence="1">Uncharacterized protein</fullName>
    </submittedName>
</protein>
<gene>
    <name evidence="1" type="ORF">NRB56_21830</name>
</gene>
<keyword evidence="2" id="KW-1185">Reference proteome</keyword>
<evidence type="ECO:0000313" key="2">
    <source>
        <dbReference type="Proteomes" id="UP000431401"/>
    </source>
</evidence>
<evidence type="ECO:0000313" key="1">
    <source>
        <dbReference type="EMBL" id="MQY26612.1"/>
    </source>
</evidence>
<dbReference type="AlphaFoldDB" id="A0A7K0DMQ6"/>
<reference evidence="1 2" key="1">
    <citation type="submission" date="2019-10" db="EMBL/GenBank/DDBJ databases">
        <title>Nocardia macrotermitis sp. nov. and Nocardia aurantia sp. nov., isolated from the gut of fungus growing-termite Macrotermes natalensis.</title>
        <authorList>
            <person name="Benndorf R."/>
            <person name="Schwitalla J."/>
            <person name="Martin K."/>
            <person name="De Beer W."/>
            <person name="Kaster A.-K."/>
            <person name="Vollmers J."/>
            <person name="Poulsen M."/>
            <person name="Beemelmanns C."/>
        </authorList>
    </citation>
    <scope>NUCLEOTIDE SEQUENCE [LARGE SCALE GENOMIC DNA]</scope>
    <source>
        <strain evidence="1 2">RB56</strain>
    </source>
</reference>
<proteinExistence type="predicted"/>